<sequence>MEEALAKDWKVVSAFLREHPNLIRGDADLLSVLGLWLRADNIIEFGPAALARLSADKSREKAARRHLEVTARANFAAQAQTHAAVIDLLEARNHADLARRVDETARLRFGLVAGVVGLEGPGGVPAGWKALRGGAVDELLGLTGPARMGPVLAAKTLFGDQADQIASTAMVRLALWNPAREGVLVFGSSDPVGFLPQMGTELVSFLARVVERTAERWPVL</sequence>
<dbReference type="EMBL" id="CP073078">
    <property type="protein sequence ID" value="QUD90823.1"/>
    <property type="molecule type" value="Genomic_DNA"/>
</dbReference>
<evidence type="ECO:0000313" key="1">
    <source>
        <dbReference type="EMBL" id="QUD90823.1"/>
    </source>
</evidence>
<organism evidence="1 2">
    <name type="scientific">Phenylobacterium montanum</name>
    <dbReference type="NCBI Taxonomy" id="2823693"/>
    <lineage>
        <taxon>Bacteria</taxon>
        <taxon>Pseudomonadati</taxon>
        <taxon>Pseudomonadota</taxon>
        <taxon>Alphaproteobacteria</taxon>
        <taxon>Caulobacterales</taxon>
        <taxon>Caulobacteraceae</taxon>
        <taxon>Phenylobacterium</taxon>
    </lineage>
</organism>
<dbReference type="AlphaFoldDB" id="A0A975G472"/>
<dbReference type="InterPro" id="IPR029016">
    <property type="entry name" value="GAF-like_dom_sf"/>
</dbReference>
<dbReference type="Pfam" id="PF04340">
    <property type="entry name" value="DUF484"/>
    <property type="match status" value="1"/>
</dbReference>
<dbReference type="InterPro" id="IPR007435">
    <property type="entry name" value="DUF484"/>
</dbReference>
<dbReference type="Gene3D" id="3.30.450.40">
    <property type="match status" value="1"/>
</dbReference>
<keyword evidence="2" id="KW-1185">Reference proteome</keyword>
<dbReference type="Proteomes" id="UP000676409">
    <property type="component" value="Chromosome"/>
</dbReference>
<proteinExistence type="predicted"/>
<accession>A0A975G472</accession>
<gene>
    <name evidence="1" type="ORF">KCG34_17250</name>
</gene>
<dbReference type="PANTHER" id="PTHR38765:SF1">
    <property type="entry name" value="DUF484 DOMAIN-CONTAINING PROTEIN"/>
    <property type="match status" value="1"/>
</dbReference>
<reference evidence="1" key="1">
    <citation type="submission" date="2021-04" db="EMBL/GenBank/DDBJ databases">
        <title>The complete genome sequence of Caulobacter sp. S6.</title>
        <authorList>
            <person name="Tang Y."/>
            <person name="Ouyang W."/>
            <person name="Liu Q."/>
            <person name="Huang B."/>
            <person name="Guo Z."/>
            <person name="Lei P."/>
        </authorList>
    </citation>
    <scope>NUCLEOTIDE SEQUENCE</scope>
    <source>
        <strain evidence="1">S6</strain>
    </source>
</reference>
<name>A0A975G472_9CAUL</name>
<dbReference type="KEGG" id="caul:KCG34_17250"/>
<protein>
    <submittedName>
        <fullName evidence="1">DUF484 family protein</fullName>
    </submittedName>
</protein>
<evidence type="ECO:0000313" key="2">
    <source>
        <dbReference type="Proteomes" id="UP000676409"/>
    </source>
</evidence>
<dbReference type="PANTHER" id="PTHR38765">
    <property type="entry name" value="DUF484 DOMAIN-CONTAINING PROTEIN"/>
    <property type="match status" value="1"/>
</dbReference>